<dbReference type="EMBL" id="JAAGNN010000018">
    <property type="protein sequence ID" value="KAF4077764.1"/>
    <property type="molecule type" value="Genomic_DNA"/>
</dbReference>
<protein>
    <submittedName>
        <fullName evidence="1">Uncharacterized protein</fullName>
    </submittedName>
</protein>
<evidence type="ECO:0000313" key="2">
    <source>
        <dbReference type="Proteomes" id="UP000593565"/>
    </source>
</evidence>
<dbReference type="Proteomes" id="UP000593565">
    <property type="component" value="Unassembled WGS sequence"/>
</dbReference>
<organism evidence="1 2">
    <name type="scientific">Ameiurus melas</name>
    <name type="common">Black bullhead</name>
    <name type="synonym">Silurus melas</name>
    <dbReference type="NCBI Taxonomy" id="219545"/>
    <lineage>
        <taxon>Eukaryota</taxon>
        <taxon>Metazoa</taxon>
        <taxon>Chordata</taxon>
        <taxon>Craniata</taxon>
        <taxon>Vertebrata</taxon>
        <taxon>Euteleostomi</taxon>
        <taxon>Actinopterygii</taxon>
        <taxon>Neopterygii</taxon>
        <taxon>Teleostei</taxon>
        <taxon>Ostariophysi</taxon>
        <taxon>Siluriformes</taxon>
        <taxon>Ictaluridae</taxon>
        <taxon>Ameiurus</taxon>
    </lineage>
</organism>
<reference evidence="1 2" key="1">
    <citation type="submission" date="2020-02" db="EMBL/GenBank/DDBJ databases">
        <title>A chromosome-scale genome assembly of the black bullhead catfish (Ameiurus melas).</title>
        <authorList>
            <person name="Wen M."/>
            <person name="Zham M."/>
            <person name="Cabau C."/>
            <person name="Klopp C."/>
            <person name="Donnadieu C."/>
            <person name="Roques C."/>
            <person name="Bouchez O."/>
            <person name="Lampietro C."/>
            <person name="Jouanno E."/>
            <person name="Herpin A."/>
            <person name="Louis A."/>
            <person name="Berthelot C."/>
            <person name="Parey E."/>
            <person name="Roest-Crollius H."/>
            <person name="Braasch I."/>
            <person name="Postlethwait J."/>
            <person name="Robinson-Rechavi M."/>
            <person name="Echchiki A."/>
            <person name="Begum T."/>
            <person name="Montfort J."/>
            <person name="Schartl M."/>
            <person name="Bobe J."/>
            <person name="Guiguen Y."/>
        </authorList>
    </citation>
    <scope>NUCLEOTIDE SEQUENCE [LARGE SCALE GENOMIC DNA]</scope>
    <source>
        <strain evidence="1">M_S1</strain>
        <tissue evidence="1">Blood</tissue>
    </source>
</reference>
<dbReference type="AlphaFoldDB" id="A0A7J6A4G9"/>
<comment type="caution">
    <text evidence="1">The sequence shown here is derived from an EMBL/GenBank/DDBJ whole genome shotgun (WGS) entry which is preliminary data.</text>
</comment>
<proteinExistence type="predicted"/>
<evidence type="ECO:0000313" key="1">
    <source>
        <dbReference type="EMBL" id="KAF4077764.1"/>
    </source>
</evidence>
<keyword evidence="2" id="KW-1185">Reference proteome</keyword>
<sequence>MPLPSVHRLHMTPCLRAASGMVTENLEPFPGSIGHEDWTMGARSSQGTITYTLTHYGHFRHGGNRSSLRKPLPHGESM</sequence>
<name>A0A7J6A4G9_AMEME</name>
<gene>
    <name evidence="1" type="ORF">AMELA_G00211650</name>
</gene>
<accession>A0A7J6A4G9</accession>